<protein>
    <recommendedName>
        <fullName evidence="7">Immunoglobulin-blocking virulence protein</fullName>
    </recommendedName>
</protein>
<sequence>MIKAKKTKLLLNLGIATTLTTAAVLTTALIVSKGEKSKDLAVNVNSRAVDNTLYKDEVYLEDAHASNKDNNLTIKEKKEVQPVNNTPEETKEEPVKKEDKIFADAPENKPEPEVKEEKPKEELPPAPVEPKEPEKQPDSEKEPEPAPKPKPQPEPKEEPKKPKIEDLLPTANEGSRINPDKLPDLDFAKLKQSETGGTLTAVQQREIKNAIKEVTTIIRTNTGKWTAADRAKIKETFKTLRSYSYWEKDLEFNEEFFDSYLDVFDNDGKSAEEIYKKWPSLNRGDKNANFPYFFKQMFLGIEKELDAQLAKGFIPNLDYGSFNMGVSWQHSDLSKNTIHTHYVKNNKKRYFAYDSPWARNEKAISNLEYENFRKNDVTSTYTSEGASAADGITVLNYTPTGKLVEGQENKIIAVLDASNPRGYANFLFFLKSIERNKRKLDGVVIKKMGLVNKKQDFKHILSQLPDSVEKLTLFFEGRDTSSLIALKDKHIKELELYTEKGGTLNKEWSLNPVALKNVDNVAFDYVRGQNFAGSIVFNRFKFDSTDTLESINEGFRIAFDTKSDQRIFQGEFGDGSWPTKLDFSNVPSIRSLRGINLYGRVFKELTLYSDSNVFTIDVSTLTEQQWSALLVKGPERPKLYFEGPVAVDTLYFKGNAVDLKNNYGQQLYGLIESGNYNFRTIYVDNQVMADTLNKSQAFTKFGKRAVVKPADFNPEGRQSELSFN</sequence>
<evidence type="ECO:0000256" key="1">
    <source>
        <dbReference type="SAM" id="MobiDB-lite"/>
    </source>
</evidence>
<dbReference type="STRING" id="1037410.MCSF7_03178"/>
<dbReference type="RefSeq" id="WP_006608444.1">
    <property type="nucleotide sequence ID" value="NZ_AFXA01000005.1"/>
</dbReference>
<evidence type="ECO:0000313" key="5">
    <source>
        <dbReference type="EMBL" id="EGV00520.1"/>
    </source>
</evidence>
<keyword evidence="6" id="KW-1185">Reference proteome</keyword>
<dbReference type="Proteomes" id="UP000004978">
    <property type="component" value="Unassembled WGS sequence"/>
</dbReference>
<dbReference type="NCBIfam" id="TIGR04524">
    <property type="entry name" value="mycoplas_M_dom"/>
    <property type="match status" value="1"/>
</dbReference>
<gene>
    <name evidence="5" type="ORF">MCSF7_03178</name>
</gene>
<dbReference type="NCBIfam" id="TIGR04526">
    <property type="entry name" value="predic_Ig_block"/>
    <property type="match status" value="1"/>
</dbReference>
<feature type="chain" id="PRO_5003387968" description="Immunoglobulin-blocking virulence protein" evidence="2">
    <location>
        <begin position="23"/>
        <end position="724"/>
    </location>
</feature>
<feature type="domain" description="IgG-blocking virulence" evidence="3">
    <location>
        <begin position="340"/>
        <end position="527"/>
    </location>
</feature>
<evidence type="ECO:0000313" key="6">
    <source>
        <dbReference type="Proteomes" id="UP000004978"/>
    </source>
</evidence>
<feature type="region of interest" description="Disordered" evidence="1">
    <location>
        <begin position="70"/>
        <end position="183"/>
    </location>
</feature>
<dbReference type="AlphaFoldDB" id="F9UJH7"/>
<comment type="caution">
    <text evidence="5">The sequence shown here is derived from an EMBL/GenBank/DDBJ whole genome shotgun (WGS) entry which is preliminary data.</text>
</comment>
<name>F9UJH7_9BACT</name>
<proteinExistence type="predicted"/>
<dbReference type="InterPro" id="IPR030942">
    <property type="entry name" value="Mycoplas_M_dom"/>
</dbReference>
<feature type="compositionally biased region" description="Basic and acidic residues" evidence="1">
    <location>
        <begin position="88"/>
        <end position="166"/>
    </location>
</feature>
<accession>F9UJH7</accession>
<reference evidence="5 6" key="1">
    <citation type="journal article" date="2013" name="Genome Announc.">
        <title>Genome Sequence of Mycoplasma columbinum Strain SF7.</title>
        <authorList>
            <person name="Guo Z."/>
            <person name="Xu X."/>
            <person name="Zheng Q."/>
            <person name="Li T."/>
            <person name="Kuang S."/>
            <person name="Zhang Z."/>
            <person name="Chen Y."/>
            <person name="Lu X."/>
            <person name="Zhou R."/>
            <person name="Bi D."/>
            <person name="Jin H."/>
        </authorList>
    </citation>
    <scope>NUCLEOTIDE SEQUENCE [LARGE SCALE GENOMIC DNA]</scope>
    <source>
        <strain evidence="5 6">SF7</strain>
    </source>
</reference>
<dbReference type="InterPro" id="IPR030941">
    <property type="entry name" value="Predic_Ig_block"/>
</dbReference>
<dbReference type="Pfam" id="PF26360">
    <property type="entry name" value="MIB_M1"/>
    <property type="match status" value="1"/>
</dbReference>
<evidence type="ECO:0008006" key="7">
    <source>
        <dbReference type="Google" id="ProtNLM"/>
    </source>
</evidence>
<feature type="signal peptide" evidence="2">
    <location>
        <begin position="1"/>
        <end position="22"/>
    </location>
</feature>
<dbReference type="eggNOG" id="COG0810">
    <property type="taxonomic scope" value="Bacteria"/>
</dbReference>
<evidence type="ECO:0000256" key="2">
    <source>
        <dbReference type="SAM" id="SignalP"/>
    </source>
</evidence>
<organism evidence="5 6">
    <name type="scientific">Mycoplasmopsis columbina SF7</name>
    <dbReference type="NCBI Taxonomy" id="1037410"/>
    <lineage>
        <taxon>Bacteria</taxon>
        <taxon>Bacillati</taxon>
        <taxon>Mycoplasmatota</taxon>
        <taxon>Mycoplasmoidales</taxon>
        <taxon>Metamycoplasmataceae</taxon>
        <taxon>Mycoplasmopsis</taxon>
    </lineage>
</organism>
<feature type="domain" description="Mycoplasma immunoglobulin binding protein M2" evidence="4">
    <location>
        <begin position="537"/>
        <end position="698"/>
    </location>
</feature>
<dbReference type="Pfam" id="PF26364">
    <property type="entry name" value="MIB_M2"/>
    <property type="match status" value="1"/>
</dbReference>
<evidence type="ECO:0000259" key="4">
    <source>
        <dbReference type="Pfam" id="PF26364"/>
    </source>
</evidence>
<dbReference type="InterPro" id="IPR058860">
    <property type="entry name" value="MIB_M2"/>
</dbReference>
<evidence type="ECO:0000259" key="3">
    <source>
        <dbReference type="Pfam" id="PF26360"/>
    </source>
</evidence>
<dbReference type="EMBL" id="AFXA01000005">
    <property type="protein sequence ID" value="EGV00520.1"/>
    <property type="molecule type" value="Genomic_DNA"/>
</dbReference>
<keyword evidence="2" id="KW-0732">Signal</keyword>